<dbReference type="InterPro" id="IPR001919">
    <property type="entry name" value="CBD2"/>
</dbReference>
<dbReference type="InterPro" id="IPR008965">
    <property type="entry name" value="CBM2/CBM3_carb-bd_dom_sf"/>
</dbReference>
<dbReference type="Proteomes" id="UP000671399">
    <property type="component" value="Unassembled WGS sequence"/>
</dbReference>
<dbReference type="SMART" id="SM00637">
    <property type="entry name" value="CBD_II"/>
    <property type="match status" value="1"/>
</dbReference>
<keyword evidence="4" id="KW-1185">Reference proteome</keyword>
<reference evidence="3 4" key="1">
    <citation type="submission" date="2021-03" db="EMBL/GenBank/DDBJ databases">
        <authorList>
            <person name="Lee D.-H."/>
        </authorList>
    </citation>
    <scope>NUCLEOTIDE SEQUENCE [LARGE SCALE GENOMIC DNA]</scope>
    <source>
        <strain evidence="3 4">MMS20-R2-23</strain>
    </source>
</reference>
<dbReference type="PROSITE" id="PS51173">
    <property type="entry name" value="CBM2"/>
    <property type="match status" value="1"/>
</dbReference>
<dbReference type="SUPFAM" id="SSF49384">
    <property type="entry name" value="Carbohydrate-binding domain"/>
    <property type="match status" value="1"/>
</dbReference>
<sequence>MKKVVNLHGRSSSVNISGVHFSNFTVQGRPVTSQTDSDATWNINAYVSNITFSTTPPTTPPPTTPPPTTPPPTTPPPTTTPPTTPPPTTTPPPSQSGACEVGYTMNSWSDGFTASIRITNRGTSAIDGWTLAFTLPNGQSVTNGWNATYTGSSGQVSARNVSYNATLAAGGSTDIGFQATHTGNTGEPDSFTLNGISCAIS</sequence>
<feature type="compositionally biased region" description="Pro residues" evidence="1">
    <location>
        <begin position="57"/>
        <end position="94"/>
    </location>
</feature>
<name>A0ABS3VGI0_9ACTN</name>
<evidence type="ECO:0000256" key="1">
    <source>
        <dbReference type="SAM" id="MobiDB-lite"/>
    </source>
</evidence>
<evidence type="ECO:0000259" key="2">
    <source>
        <dbReference type="PROSITE" id="PS51173"/>
    </source>
</evidence>
<evidence type="ECO:0000313" key="4">
    <source>
        <dbReference type="Proteomes" id="UP000671399"/>
    </source>
</evidence>
<proteinExistence type="predicted"/>
<evidence type="ECO:0000313" key="3">
    <source>
        <dbReference type="EMBL" id="MBO4164736.1"/>
    </source>
</evidence>
<comment type="caution">
    <text evidence="3">The sequence shown here is derived from an EMBL/GenBank/DDBJ whole genome shotgun (WGS) entry which is preliminary data.</text>
</comment>
<feature type="domain" description="CBM2" evidence="2">
    <location>
        <begin position="92"/>
        <end position="201"/>
    </location>
</feature>
<accession>A0ABS3VGI0</accession>
<organism evidence="3 4">
    <name type="scientific">Micromonospora antibiotica</name>
    <dbReference type="NCBI Taxonomy" id="2807623"/>
    <lineage>
        <taxon>Bacteria</taxon>
        <taxon>Bacillati</taxon>
        <taxon>Actinomycetota</taxon>
        <taxon>Actinomycetes</taxon>
        <taxon>Micromonosporales</taxon>
        <taxon>Micromonosporaceae</taxon>
        <taxon>Micromonospora</taxon>
    </lineage>
</organism>
<dbReference type="Pfam" id="PF00553">
    <property type="entry name" value="CBM_2"/>
    <property type="match status" value="1"/>
</dbReference>
<dbReference type="InterPro" id="IPR012291">
    <property type="entry name" value="CBM2_carb-bd_dom_sf"/>
</dbReference>
<dbReference type="Gene3D" id="2.60.40.290">
    <property type="match status" value="1"/>
</dbReference>
<dbReference type="EMBL" id="JAGFWR010000028">
    <property type="protein sequence ID" value="MBO4164736.1"/>
    <property type="molecule type" value="Genomic_DNA"/>
</dbReference>
<protein>
    <submittedName>
        <fullName evidence="3">Cellulose-binding domain-containing protein</fullName>
    </submittedName>
</protein>
<gene>
    <name evidence="3" type="ORF">JQN83_28575</name>
</gene>
<feature type="region of interest" description="Disordered" evidence="1">
    <location>
        <begin position="51"/>
        <end position="102"/>
    </location>
</feature>